<feature type="compositionally biased region" description="Basic and acidic residues" evidence="1">
    <location>
        <begin position="11"/>
        <end position="29"/>
    </location>
</feature>
<feature type="region of interest" description="Disordered" evidence="1">
    <location>
        <begin position="141"/>
        <end position="252"/>
    </location>
</feature>
<keyword evidence="3" id="KW-1185">Reference proteome</keyword>
<feature type="region of interest" description="Disordered" evidence="1">
    <location>
        <begin position="1"/>
        <end position="108"/>
    </location>
</feature>
<dbReference type="GeneID" id="27717060"/>
<dbReference type="OrthoDB" id="4161385at2759"/>
<evidence type="ECO:0000313" key="3">
    <source>
        <dbReference type="Proteomes" id="UP000053411"/>
    </source>
</evidence>
<dbReference type="RefSeq" id="XP_016627164.1">
    <property type="nucleotide sequence ID" value="XM_016781803.1"/>
</dbReference>
<sequence>MGNNYSVEGITSRDLERWERDGRPVMVDRQRRRRSPGGQSHTRRSVRIVRDDGYGGSGGGFQRDHSYPRRPRGESWSGWRRDAFPPSLSTRSAAGRHQADTVFVPASGARPGGGMYRHDTFRGTDTVFHGPRVFDCGSRFARGPGPVMVQQDWVDPPPRRPRPRHHSTPPPSYRGPRDDFRGHNPHFSDGHRMPHTPPFDGGHRGPYMSGGLGRGGPVGGGARGAPPPPERGPERRRIGFRDELLLEDGRAE</sequence>
<feature type="compositionally biased region" description="Basic and acidic residues" evidence="1">
    <location>
        <begin position="62"/>
        <end position="83"/>
    </location>
</feature>
<feature type="compositionally biased region" description="Basic residues" evidence="1">
    <location>
        <begin position="30"/>
        <end position="47"/>
    </location>
</feature>
<accession>A0A0D2I743</accession>
<feature type="compositionally biased region" description="Basic and acidic residues" evidence="1">
    <location>
        <begin position="175"/>
        <end position="192"/>
    </location>
</feature>
<feature type="compositionally biased region" description="Gly residues" evidence="1">
    <location>
        <begin position="208"/>
        <end position="223"/>
    </location>
</feature>
<dbReference type="AlphaFoldDB" id="A0A0D2I743"/>
<dbReference type="VEuPathDB" id="FungiDB:Z520_11314"/>
<feature type="compositionally biased region" description="Basic and acidic residues" evidence="1">
    <location>
        <begin position="231"/>
        <end position="252"/>
    </location>
</feature>
<name>A0A0D2I743_9EURO</name>
<reference evidence="2 3" key="1">
    <citation type="submission" date="2015-01" db="EMBL/GenBank/DDBJ databases">
        <title>The Genome Sequence of Fonsecaea multimorphosa CBS 102226.</title>
        <authorList>
            <consortium name="The Broad Institute Genomics Platform"/>
            <person name="Cuomo C."/>
            <person name="de Hoog S."/>
            <person name="Gorbushina A."/>
            <person name="Stielow B."/>
            <person name="Teixiera M."/>
            <person name="Abouelleil A."/>
            <person name="Chapman S.B."/>
            <person name="Priest M."/>
            <person name="Young S.K."/>
            <person name="Wortman J."/>
            <person name="Nusbaum C."/>
            <person name="Birren B."/>
        </authorList>
    </citation>
    <scope>NUCLEOTIDE SEQUENCE [LARGE SCALE GENOMIC DNA]</scope>
    <source>
        <strain evidence="2 3">CBS 102226</strain>
    </source>
</reference>
<gene>
    <name evidence="2" type="ORF">Z520_11314</name>
</gene>
<evidence type="ECO:0000313" key="2">
    <source>
        <dbReference type="EMBL" id="KIX93041.1"/>
    </source>
</evidence>
<organism evidence="2 3">
    <name type="scientific">Fonsecaea multimorphosa CBS 102226</name>
    <dbReference type="NCBI Taxonomy" id="1442371"/>
    <lineage>
        <taxon>Eukaryota</taxon>
        <taxon>Fungi</taxon>
        <taxon>Dikarya</taxon>
        <taxon>Ascomycota</taxon>
        <taxon>Pezizomycotina</taxon>
        <taxon>Eurotiomycetes</taxon>
        <taxon>Chaetothyriomycetidae</taxon>
        <taxon>Chaetothyriales</taxon>
        <taxon>Herpotrichiellaceae</taxon>
        <taxon>Fonsecaea</taxon>
    </lineage>
</organism>
<protein>
    <submittedName>
        <fullName evidence="2">Uncharacterized protein</fullName>
    </submittedName>
</protein>
<dbReference type="Proteomes" id="UP000053411">
    <property type="component" value="Unassembled WGS sequence"/>
</dbReference>
<evidence type="ECO:0000256" key="1">
    <source>
        <dbReference type="SAM" id="MobiDB-lite"/>
    </source>
</evidence>
<proteinExistence type="predicted"/>
<dbReference type="EMBL" id="KN848098">
    <property type="protein sequence ID" value="KIX93041.1"/>
    <property type="molecule type" value="Genomic_DNA"/>
</dbReference>